<dbReference type="Proteomes" id="UP001161247">
    <property type="component" value="Chromosome 8"/>
</dbReference>
<protein>
    <submittedName>
        <fullName evidence="2">OLC1v1018238C1</fullName>
    </submittedName>
</protein>
<accession>A0AAV1EBA2</accession>
<gene>
    <name evidence="2" type="ORF">OLC1_LOCUS23100</name>
</gene>
<name>A0AAV1EBA2_OLDCO</name>
<evidence type="ECO:0000313" key="2">
    <source>
        <dbReference type="EMBL" id="CAI9116942.1"/>
    </source>
</evidence>
<dbReference type="PANTHER" id="PTHR34145:SF68">
    <property type="entry name" value="FBD DOMAIN-CONTAINING PROTEIN"/>
    <property type="match status" value="1"/>
</dbReference>
<feature type="domain" description="At1g61320/AtMIF1 LRR" evidence="1">
    <location>
        <begin position="17"/>
        <end position="184"/>
    </location>
</feature>
<organism evidence="2 3">
    <name type="scientific">Oldenlandia corymbosa var. corymbosa</name>
    <dbReference type="NCBI Taxonomy" id="529605"/>
    <lineage>
        <taxon>Eukaryota</taxon>
        <taxon>Viridiplantae</taxon>
        <taxon>Streptophyta</taxon>
        <taxon>Embryophyta</taxon>
        <taxon>Tracheophyta</taxon>
        <taxon>Spermatophyta</taxon>
        <taxon>Magnoliopsida</taxon>
        <taxon>eudicotyledons</taxon>
        <taxon>Gunneridae</taxon>
        <taxon>Pentapetalae</taxon>
        <taxon>asterids</taxon>
        <taxon>lamiids</taxon>
        <taxon>Gentianales</taxon>
        <taxon>Rubiaceae</taxon>
        <taxon>Rubioideae</taxon>
        <taxon>Spermacoceae</taxon>
        <taxon>Hedyotis-Oldenlandia complex</taxon>
        <taxon>Oldenlandia</taxon>
    </lineage>
</organism>
<dbReference type="PANTHER" id="PTHR34145">
    <property type="entry name" value="OS02G0105600 PROTEIN"/>
    <property type="match status" value="1"/>
</dbReference>
<dbReference type="InterPro" id="IPR053772">
    <property type="entry name" value="At1g61320/At1g61330-like"/>
</dbReference>
<dbReference type="AlphaFoldDB" id="A0AAV1EBA2"/>
<dbReference type="InterPro" id="IPR055357">
    <property type="entry name" value="LRR_At1g61320_AtMIF1"/>
</dbReference>
<sequence>MRPISSTKTSEDYGLSKLSSLTINDSNLVSLKASDGNVLRLKNVPMLVDVLVAERSPGLVIGVISWLSCLLASPNLEKFILDLDWRYLRFRWGRKHKRGVNFPLEQLREVELHGYCGRIAEVELVEYLLENAIALQRIVVDPRHQPFCRGVVAARDKPKEQGNARNFAKDQLEKLVPSHVELVIL</sequence>
<evidence type="ECO:0000259" key="1">
    <source>
        <dbReference type="Pfam" id="PF23622"/>
    </source>
</evidence>
<evidence type="ECO:0000313" key="3">
    <source>
        <dbReference type="Proteomes" id="UP001161247"/>
    </source>
</evidence>
<reference evidence="2" key="1">
    <citation type="submission" date="2023-03" db="EMBL/GenBank/DDBJ databases">
        <authorList>
            <person name="Julca I."/>
        </authorList>
    </citation>
    <scope>NUCLEOTIDE SEQUENCE</scope>
</reference>
<dbReference type="EMBL" id="OX459125">
    <property type="protein sequence ID" value="CAI9116942.1"/>
    <property type="molecule type" value="Genomic_DNA"/>
</dbReference>
<keyword evidence="3" id="KW-1185">Reference proteome</keyword>
<proteinExistence type="predicted"/>
<dbReference type="Pfam" id="PF23622">
    <property type="entry name" value="LRR_At1g61320_AtMIF1"/>
    <property type="match status" value="1"/>
</dbReference>